<evidence type="ECO:0000256" key="4">
    <source>
        <dbReference type="ARBA" id="ARBA00022692"/>
    </source>
</evidence>
<dbReference type="Pfam" id="PF07690">
    <property type="entry name" value="MFS_1"/>
    <property type="match status" value="1"/>
</dbReference>
<feature type="transmembrane region" description="Helical" evidence="7">
    <location>
        <begin position="326"/>
        <end position="353"/>
    </location>
</feature>
<dbReference type="PRINTS" id="PR01036">
    <property type="entry name" value="TCRTETB"/>
</dbReference>
<gene>
    <name evidence="9" type="ORF">ACFQ27_15055</name>
</gene>
<evidence type="ECO:0000256" key="5">
    <source>
        <dbReference type="ARBA" id="ARBA00022989"/>
    </source>
</evidence>
<evidence type="ECO:0000256" key="7">
    <source>
        <dbReference type="SAM" id="Phobius"/>
    </source>
</evidence>
<dbReference type="EMBL" id="JBHTLQ010000037">
    <property type="protein sequence ID" value="MFD1191908.1"/>
    <property type="molecule type" value="Genomic_DNA"/>
</dbReference>
<dbReference type="InterPro" id="IPR036259">
    <property type="entry name" value="MFS_trans_sf"/>
</dbReference>
<keyword evidence="2" id="KW-0813">Transport</keyword>
<keyword evidence="4 7" id="KW-0812">Transmembrane</keyword>
<evidence type="ECO:0000313" key="10">
    <source>
        <dbReference type="Proteomes" id="UP001597216"/>
    </source>
</evidence>
<dbReference type="InterPro" id="IPR020846">
    <property type="entry name" value="MFS_dom"/>
</dbReference>
<dbReference type="PANTHER" id="PTHR42718">
    <property type="entry name" value="MAJOR FACILITATOR SUPERFAMILY MULTIDRUG TRANSPORTER MFSC"/>
    <property type="match status" value="1"/>
</dbReference>
<feature type="transmembrane region" description="Helical" evidence="7">
    <location>
        <begin position="251"/>
        <end position="276"/>
    </location>
</feature>
<feature type="transmembrane region" description="Helical" evidence="7">
    <location>
        <begin position="39"/>
        <end position="57"/>
    </location>
</feature>
<feature type="transmembrane region" description="Helical" evidence="7">
    <location>
        <begin position="405"/>
        <end position="423"/>
    </location>
</feature>
<sequence>MTAVFAVLSAMSLVVLDAGMLNVALPVLSERLAVAPSQAILTVTAYQAGLVMALLPAGALGERFGLRRIFVLGVSLFALASLACAAAPGLGWLVAARLIQGLGGAAVMALGVALLRQALPPDRLGAAIGWNALTVALASATAPALGAAILAAASWRGLFLANLPIVALSLLAARGLPAGRGAVRRIDPVAMLLNATGFGFFILAVARAPTHPIQAALAAAAGLVGFVLLVRRETGKVAPLIPLDLLRQPTFRLSVAASICCFMGQALGLLSLPFLLHQQGFDPLATGLRLMVWPLAVALTAPVAGRLADRLSTDGLCAAGGTTLSLGLAGAALAPPGLTLICLGLSGVGFGLFQSPNNRNLFLSAPADRSGAAGGLQATARVTGQTLGSLAATVLFGLGSEAPSLALGLGAALALTAGCVSLARGAPSQRSTTAS</sequence>
<evidence type="ECO:0000259" key="8">
    <source>
        <dbReference type="PROSITE" id="PS50850"/>
    </source>
</evidence>
<comment type="caution">
    <text evidence="9">The sequence shown here is derived from an EMBL/GenBank/DDBJ whole genome shotgun (WGS) entry which is preliminary data.</text>
</comment>
<feature type="transmembrane region" description="Helical" evidence="7">
    <location>
        <begin position="188"/>
        <end position="206"/>
    </location>
</feature>
<evidence type="ECO:0000256" key="3">
    <source>
        <dbReference type="ARBA" id="ARBA00022475"/>
    </source>
</evidence>
<feature type="transmembrane region" description="Helical" evidence="7">
    <location>
        <begin position="69"/>
        <end position="88"/>
    </location>
</feature>
<proteinExistence type="predicted"/>
<dbReference type="Gene3D" id="1.20.1250.20">
    <property type="entry name" value="MFS general substrate transporter like domains"/>
    <property type="match status" value="1"/>
</dbReference>
<feature type="transmembrane region" description="Helical" evidence="7">
    <location>
        <begin position="212"/>
        <end position="230"/>
    </location>
</feature>
<feature type="transmembrane region" description="Helical" evidence="7">
    <location>
        <begin position="158"/>
        <end position="176"/>
    </location>
</feature>
<dbReference type="Proteomes" id="UP001597216">
    <property type="component" value="Unassembled WGS sequence"/>
</dbReference>
<dbReference type="Gene3D" id="1.20.1720.10">
    <property type="entry name" value="Multidrug resistance protein D"/>
    <property type="match status" value="1"/>
</dbReference>
<organism evidence="9 10">
    <name type="scientific">Phenylobacterium conjunctum</name>
    <dbReference type="NCBI Taxonomy" id="1298959"/>
    <lineage>
        <taxon>Bacteria</taxon>
        <taxon>Pseudomonadati</taxon>
        <taxon>Pseudomonadota</taxon>
        <taxon>Alphaproteobacteria</taxon>
        <taxon>Caulobacterales</taxon>
        <taxon>Caulobacteraceae</taxon>
        <taxon>Phenylobacterium</taxon>
    </lineage>
</organism>
<feature type="transmembrane region" description="Helical" evidence="7">
    <location>
        <begin position="94"/>
        <end position="115"/>
    </location>
</feature>
<reference evidence="10" key="1">
    <citation type="journal article" date="2019" name="Int. J. Syst. Evol. Microbiol.">
        <title>The Global Catalogue of Microorganisms (GCM) 10K type strain sequencing project: providing services to taxonomists for standard genome sequencing and annotation.</title>
        <authorList>
            <consortium name="The Broad Institute Genomics Platform"/>
            <consortium name="The Broad Institute Genome Sequencing Center for Infectious Disease"/>
            <person name="Wu L."/>
            <person name="Ma J."/>
        </authorList>
    </citation>
    <scope>NUCLEOTIDE SEQUENCE [LARGE SCALE GENOMIC DNA]</scope>
    <source>
        <strain evidence="10">CCUG 55074</strain>
    </source>
</reference>
<feature type="transmembrane region" description="Helical" evidence="7">
    <location>
        <begin position="288"/>
        <end position="305"/>
    </location>
</feature>
<accession>A0ABW3T4Y7</accession>
<dbReference type="PANTHER" id="PTHR42718:SF46">
    <property type="entry name" value="BLR6921 PROTEIN"/>
    <property type="match status" value="1"/>
</dbReference>
<keyword evidence="3" id="KW-1003">Cell membrane</keyword>
<evidence type="ECO:0000256" key="6">
    <source>
        <dbReference type="ARBA" id="ARBA00023136"/>
    </source>
</evidence>
<comment type="subcellular location">
    <subcellularLocation>
        <location evidence="1">Cell membrane</location>
        <topology evidence="1">Multi-pass membrane protein</topology>
    </subcellularLocation>
</comment>
<dbReference type="RefSeq" id="WP_377354160.1">
    <property type="nucleotide sequence ID" value="NZ_JBHTLQ010000037.1"/>
</dbReference>
<dbReference type="SUPFAM" id="SSF103473">
    <property type="entry name" value="MFS general substrate transporter"/>
    <property type="match status" value="1"/>
</dbReference>
<dbReference type="PROSITE" id="PS50850">
    <property type="entry name" value="MFS"/>
    <property type="match status" value="1"/>
</dbReference>
<evidence type="ECO:0000256" key="1">
    <source>
        <dbReference type="ARBA" id="ARBA00004651"/>
    </source>
</evidence>
<keyword evidence="5 7" id="KW-1133">Transmembrane helix</keyword>
<keyword evidence="6 7" id="KW-0472">Membrane</keyword>
<name>A0ABW3T4Y7_9CAUL</name>
<protein>
    <submittedName>
        <fullName evidence="9">MFS transporter</fullName>
    </submittedName>
</protein>
<dbReference type="InterPro" id="IPR011701">
    <property type="entry name" value="MFS"/>
</dbReference>
<feature type="domain" description="Major facilitator superfamily (MFS) profile" evidence="8">
    <location>
        <begin position="3"/>
        <end position="429"/>
    </location>
</feature>
<evidence type="ECO:0000313" key="9">
    <source>
        <dbReference type="EMBL" id="MFD1191908.1"/>
    </source>
</evidence>
<keyword evidence="10" id="KW-1185">Reference proteome</keyword>
<evidence type="ECO:0000256" key="2">
    <source>
        <dbReference type="ARBA" id="ARBA00022448"/>
    </source>
</evidence>
<feature type="transmembrane region" description="Helical" evidence="7">
    <location>
        <begin position="127"/>
        <end position="152"/>
    </location>
</feature>